<evidence type="ECO:0000256" key="3">
    <source>
        <dbReference type="ARBA" id="ARBA00022898"/>
    </source>
</evidence>
<dbReference type="STRING" id="545619.SAMN04489860_0158"/>
<organism evidence="7 8">
    <name type="scientific">Paraoerskovia marina</name>
    <dbReference type="NCBI Taxonomy" id="545619"/>
    <lineage>
        <taxon>Bacteria</taxon>
        <taxon>Bacillati</taxon>
        <taxon>Actinomycetota</taxon>
        <taxon>Actinomycetes</taxon>
        <taxon>Micrococcales</taxon>
        <taxon>Cellulomonadaceae</taxon>
        <taxon>Paraoerskovia</taxon>
    </lineage>
</organism>
<name>A0A1H1M7E1_9CELL</name>
<evidence type="ECO:0000313" key="7">
    <source>
        <dbReference type="EMBL" id="SDR82688.1"/>
    </source>
</evidence>
<evidence type="ECO:0000259" key="6">
    <source>
        <dbReference type="Pfam" id="PF00155"/>
    </source>
</evidence>
<evidence type="ECO:0000256" key="4">
    <source>
        <dbReference type="ARBA" id="ARBA00023239"/>
    </source>
</evidence>
<dbReference type="Proteomes" id="UP000185663">
    <property type="component" value="Chromosome I"/>
</dbReference>
<dbReference type="InterPro" id="IPR015421">
    <property type="entry name" value="PyrdxlP-dep_Trfase_major"/>
</dbReference>
<proteinExistence type="inferred from homology"/>
<evidence type="ECO:0000256" key="2">
    <source>
        <dbReference type="ARBA" id="ARBA00012224"/>
    </source>
</evidence>
<dbReference type="eggNOG" id="COG1168">
    <property type="taxonomic scope" value="Bacteria"/>
</dbReference>
<comment type="similarity">
    <text evidence="5">Belongs to the class-II pyridoxal-phosphate-dependent aminotransferase family. MalY/PatB cystathionine beta-lyase subfamily.</text>
</comment>
<feature type="domain" description="Aminotransferase class I/classII large" evidence="6">
    <location>
        <begin position="70"/>
        <end position="395"/>
    </location>
</feature>
<comment type="cofactor">
    <cofactor evidence="1">
        <name>pyridoxal 5'-phosphate</name>
        <dbReference type="ChEBI" id="CHEBI:597326"/>
    </cofactor>
</comment>
<dbReference type="PANTHER" id="PTHR43525">
    <property type="entry name" value="PROTEIN MALY"/>
    <property type="match status" value="1"/>
</dbReference>
<dbReference type="OrthoDB" id="3224382at2"/>
<dbReference type="InterPro" id="IPR015422">
    <property type="entry name" value="PyrdxlP-dep_Trfase_small"/>
</dbReference>
<dbReference type="EC" id="4.4.1.13" evidence="2"/>
<evidence type="ECO:0000313" key="8">
    <source>
        <dbReference type="Proteomes" id="UP000185663"/>
    </source>
</evidence>
<dbReference type="InterPro" id="IPR051798">
    <property type="entry name" value="Class-II_PLP-Dep_Aminotrans"/>
</dbReference>
<dbReference type="EMBL" id="LT629776">
    <property type="protein sequence ID" value="SDR82688.1"/>
    <property type="molecule type" value="Genomic_DNA"/>
</dbReference>
<gene>
    <name evidence="7" type="ORF">SAMN04489860_0158</name>
</gene>
<reference evidence="7 8" key="1">
    <citation type="submission" date="2016-10" db="EMBL/GenBank/DDBJ databases">
        <authorList>
            <person name="de Groot N.N."/>
        </authorList>
    </citation>
    <scope>NUCLEOTIDE SEQUENCE [LARGE SCALE GENOMIC DNA]</scope>
    <source>
        <strain evidence="7 8">DSM 22126</strain>
    </source>
</reference>
<dbReference type="SUPFAM" id="SSF53383">
    <property type="entry name" value="PLP-dependent transferases"/>
    <property type="match status" value="1"/>
</dbReference>
<evidence type="ECO:0000256" key="5">
    <source>
        <dbReference type="ARBA" id="ARBA00037974"/>
    </source>
</evidence>
<dbReference type="GO" id="GO:0030170">
    <property type="term" value="F:pyridoxal phosphate binding"/>
    <property type="evidence" value="ECO:0007669"/>
    <property type="project" value="InterPro"/>
</dbReference>
<dbReference type="CDD" id="cd00609">
    <property type="entry name" value="AAT_like"/>
    <property type="match status" value="1"/>
</dbReference>
<dbReference type="RefSeq" id="WP_083371211.1">
    <property type="nucleotide sequence ID" value="NZ_LT629776.1"/>
</dbReference>
<dbReference type="Pfam" id="PF00155">
    <property type="entry name" value="Aminotran_1_2"/>
    <property type="match status" value="1"/>
</dbReference>
<accession>A0A1H1M7E1</accession>
<dbReference type="AlphaFoldDB" id="A0A1H1M7E1"/>
<dbReference type="InterPro" id="IPR015424">
    <property type="entry name" value="PyrdxlP-dep_Trfase"/>
</dbReference>
<dbReference type="Gene3D" id="3.40.640.10">
    <property type="entry name" value="Type I PLP-dependent aspartate aminotransferase-like (Major domain)"/>
    <property type="match status" value="1"/>
</dbReference>
<keyword evidence="4 7" id="KW-0456">Lyase</keyword>
<keyword evidence="3" id="KW-0663">Pyridoxal phosphate</keyword>
<keyword evidence="8" id="KW-1185">Reference proteome</keyword>
<dbReference type="GO" id="GO:0047804">
    <property type="term" value="F:cysteine-S-conjugate beta-lyase activity"/>
    <property type="evidence" value="ECO:0007669"/>
    <property type="project" value="UniProtKB-EC"/>
</dbReference>
<protein>
    <recommendedName>
        <fullName evidence="2">cysteine-S-conjugate beta-lyase</fullName>
        <ecNumber evidence="2">4.4.1.13</ecNumber>
    </recommendedName>
</protein>
<sequence>MTADDPTTPLDTYTLDELRRRTSVKWRAYAPDVLPLWVAEMDVSIAPAVSDAVGRALQTGDTGYDFGPVYAEAFAAFAHDRWGWDLDVARTRTLADVMVGLTEVIKVLTGPGDAVVVSPPVYPPFYTFPRAEGRRIVEAPLGADDRLDLAALDAAFAEATGRAAFGTGPGSGQRAVYLLCNPHNPTGVAHTPAELEALLALAAEHGVRVVADEIHAPITRPVGASGPTYTPLLSVPGSDDAVAVLSASKAWNLAGLKAAIAVGGPAAADDLRRIPEVANHAVSHLAVIAHSAALTDGVDWLDSVLAGIDRNKRLFGDLLGEHLPELGYTPTEATYFAWLDARTLPGQAGTDPSRFFLDHARVAVNPGPSFATGGAGHVRVNLATSPAVLTEAVERMGRAVRAL</sequence>
<dbReference type="PANTHER" id="PTHR43525:SF2">
    <property type="entry name" value="CYSTATHIONINE BETA-LYASE-RELATED"/>
    <property type="match status" value="1"/>
</dbReference>
<dbReference type="Gene3D" id="3.90.1150.10">
    <property type="entry name" value="Aspartate Aminotransferase, domain 1"/>
    <property type="match status" value="1"/>
</dbReference>
<evidence type="ECO:0000256" key="1">
    <source>
        <dbReference type="ARBA" id="ARBA00001933"/>
    </source>
</evidence>
<dbReference type="InterPro" id="IPR004839">
    <property type="entry name" value="Aminotransferase_I/II_large"/>
</dbReference>